<proteinExistence type="predicted"/>
<sequence length="208" mass="21240">MSTRAQLVALVIVATTALVASCSGTPAVPATTPPPSLTTSAALPHSGAPKVNNPLPASVLTTDPCQSGLTTDQLKTILGTAPQGEPNQAAGIGPSCSWTNSDKGSHVAVAWDRQSHDGLSGWYENTKPQAVKWQELPAIQGFPAVAHVTPSGGAPDEFCQISIGITDEATADVTIGLGPAKKGKVDPCQVTAQVADMVVTNLRQKANS</sequence>
<dbReference type="AlphaFoldDB" id="A0A1H8YPM8"/>
<name>A0A1H8YPM8_9PSEU</name>
<dbReference type="Proteomes" id="UP000198582">
    <property type="component" value="Unassembled WGS sequence"/>
</dbReference>
<evidence type="ECO:0000313" key="4">
    <source>
        <dbReference type="Proteomes" id="UP000198582"/>
    </source>
</evidence>
<protein>
    <recommendedName>
        <fullName evidence="5">DUF3558 domain-containing protein</fullName>
    </recommendedName>
</protein>
<reference evidence="3 4" key="1">
    <citation type="submission" date="2016-10" db="EMBL/GenBank/DDBJ databases">
        <authorList>
            <person name="de Groot N.N."/>
        </authorList>
    </citation>
    <scope>NUCLEOTIDE SEQUENCE [LARGE SCALE GENOMIC DNA]</scope>
    <source>
        <strain evidence="3 4">DSM 44993</strain>
    </source>
</reference>
<gene>
    <name evidence="3" type="ORF">SAMN04489732_13829</name>
</gene>
<evidence type="ECO:0000256" key="1">
    <source>
        <dbReference type="SAM" id="MobiDB-lite"/>
    </source>
</evidence>
<evidence type="ECO:0000313" key="3">
    <source>
        <dbReference type="EMBL" id="SEP54175.1"/>
    </source>
</evidence>
<feature type="region of interest" description="Disordered" evidence="1">
    <location>
        <begin position="24"/>
        <end position="57"/>
    </location>
</feature>
<evidence type="ECO:0000256" key="2">
    <source>
        <dbReference type="SAM" id="SignalP"/>
    </source>
</evidence>
<organism evidence="3 4">
    <name type="scientific">Amycolatopsis saalfeldensis</name>
    <dbReference type="NCBI Taxonomy" id="394193"/>
    <lineage>
        <taxon>Bacteria</taxon>
        <taxon>Bacillati</taxon>
        <taxon>Actinomycetota</taxon>
        <taxon>Actinomycetes</taxon>
        <taxon>Pseudonocardiales</taxon>
        <taxon>Pseudonocardiaceae</taxon>
        <taxon>Amycolatopsis</taxon>
    </lineage>
</organism>
<keyword evidence="4" id="KW-1185">Reference proteome</keyword>
<accession>A0A1H8YPM8</accession>
<evidence type="ECO:0008006" key="5">
    <source>
        <dbReference type="Google" id="ProtNLM"/>
    </source>
</evidence>
<dbReference type="InterPro" id="IPR024520">
    <property type="entry name" value="DUF3558"/>
</dbReference>
<dbReference type="STRING" id="394193.SAMN04489732_13829"/>
<feature type="chain" id="PRO_5038894404" description="DUF3558 domain-containing protein" evidence="2">
    <location>
        <begin position="21"/>
        <end position="208"/>
    </location>
</feature>
<dbReference type="OrthoDB" id="3695377at2"/>
<dbReference type="Pfam" id="PF12079">
    <property type="entry name" value="DUF3558"/>
    <property type="match status" value="1"/>
</dbReference>
<dbReference type="PROSITE" id="PS51257">
    <property type="entry name" value="PROKAR_LIPOPROTEIN"/>
    <property type="match status" value="1"/>
</dbReference>
<feature type="signal peptide" evidence="2">
    <location>
        <begin position="1"/>
        <end position="20"/>
    </location>
</feature>
<dbReference type="RefSeq" id="WP_091629298.1">
    <property type="nucleotide sequence ID" value="NZ_FOEF01000038.1"/>
</dbReference>
<keyword evidence="2" id="KW-0732">Signal</keyword>
<dbReference type="EMBL" id="FOEF01000038">
    <property type="protein sequence ID" value="SEP54175.1"/>
    <property type="molecule type" value="Genomic_DNA"/>
</dbReference>